<proteinExistence type="predicted"/>
<reference evidence="2 3" key="1">
    <citation type="journal article" date="2013" name="BMC Genomics">
        <title>Genomics-driven discovery of the pneumocandin biosynthetic gene cluster in the fungus Glarea lozoyensis.</title>
        <authorList>
            <person name="Chen L."/>
            <person name="Yue Q."/>
            <person name="Zhang X."/>
            <person name="Xiang M."/>
            <person name="Wang C."/>
            <person name="Li S."/>
            <person name="Che Y."/>
            <person name="Ortiz-Lopez F.J."/>
            <person name="Bills G.F."/>
            <person name="Liu X."/>
            <person name="An Z."/>
        </authorList>
    </citation>
    <scope>NUCLEOTIDE SEQUENCE [LARGE SCALE GENOMIC DNA]</scope>
    <source>
        <strain evidence="3">ATCC 20868 / MF5171</strain>
    </source>
</reference>
<evidence type="ECO:0000313" key="3">
    <source>
        <dbReference type="Proteomes" id="UP000016922"/>
    </source>
</evidence>
<dbReference type="SUPFAM" id="SSF55729">
    <property type="entry name" value="Acyl-CoA N-acyltransferases (Nat)"/>
    <property type="match status" value="1"/>
</dbReference>
<dbReference type="InterPro" id="IPR016181">
    <property type="entry name" value="Acyl_CoA_acyltransferase"/>
</dbReference>
<gene>
    <name evidence="2" type="ORF">GLAREA_01854</name>
</gene>
<dbReference type="OMA" id="EFRQGHT"/>
<feature type="domain" description="N-acetyltransferase" evidence="1">
    <location>
        <begin position="3"/>
        <end position="215"/>
    </location>
</feature>
<evidence type="ECO:0000259" key="1">
    <source>
        <dbReference type="PROSITE" id="PS51186"/>
    </source>
</evidence>
<protein>
    <submittedName>
        <fullName evidence="2">Acyl-CoA N-acyltransferases (Nat)</fullName>
    </submittedName>
</protein>
<organism evidence="2 3">
    <name type="scientific">Glarea lozoyensis (strain ATCC 20868 / MF5171)</name>
    <dbReference type="NCBI Taxonomy" id="1116229"/>
    <lineage>
        <taxon>Eukaryota</taxon>
        <taxon>Fungi</taxon>
        <taxon>Dikarya</taxon>
        <taxon>Ascomycota</taxon>
        <taxon>Pezizomycotina</taxon>
        <taxon>Leotiomycetes</taxon>
        <taxon>Helotiales</taxon>
        <taxon>Helotiaceae</taxon>
        <taxon>Glarea</taxon>
    </lineage>
</organism>
<dbReference type="CDD" id="cd04301">
    <property type="entry name" value="NAT_SF"/>
    <property type="match status" value="1"/>
</dbReference>
<dbReference type="eggNOG" id="ENOG502SJ2E">
    <property type="taxonomic scope" value="Eukaryota"/>
</dbReference>
<dbReference type="Pfam" id="PF00583">
    <property type="entry name" value="Acetyltransf_1"/>
    <property type="match status" value="1"/>
</dbReference>
<sequence>MPLIVLPITPSDIRSVYDVYFSAFEGNVMLEILFPMAFIDGKITEEFRAGHATHQLEYLKSTPLEHTLKCVDTDTNEIVGMAVYGVYFKERQYDEYKSPSGCEWLEGQERKRCEKLLVPLWKKKEELLEGRPHVYCQVLAVDPKHQKRGIGALLMQWGIDVAEKLKVPIYLESTLAAVRLYEKMGFDRVKGSVVQKPEITGLDHDIEVPLFYKMPKSNPNFDFGHLKDKGYTHRTETRTRVMV</sequence>
<dbReference type="Proteomes" id="UP000016922">
    <property type="component" value="Unassembled WGS sequence"/>
</dbReference>
<dbReference type="PANTHER" id="PTHR42791:SF17">
    <property type="entry name" value="ACETYLTRANSFERASE, GNAT FAMILY FAMILY (AFU_ORTHOLOGUE AFUA_8G05690)"/>
    <property type="match status" value="1"/>
</dbReference>
<keyword evidence="2" id="KW-0808">Transferase</keyword>
<evidence type="ECO:0000313" key="2">
    <source>
        <dbReference type="EMBL" id="EPE25942.1"/>
    </source>
</evidence>
<dbReference type="Gene3D" id="3.40.630.30">
    <property type="match status" value="1"/>
</dbReference>
<dbReference type="InterPro" id="IPR052523">
    <property type="entry name" value="Trichothecene_AcTrans"/>
</dbReference>
<keyword evidence="3" id="KW-1185">Reference proteome</keyword>
<keyword evidence="2" id="KW-0012">Acyltransferase</keyword>
<dbReference type="PROSITE" id="PS51186">
    <property type="entry name" value="GNAT"/>
    <property type="match status" value="1"/>
</dbReference>
<dbReference type="GO" id="GO:0016747">
    <property type="term" value="F:acyltransferase activity, transferring groups other than amino-acyl groups"/>
    <property type="evidence" value="ECO:0007669"/>
    <property type="project" value="InterPro"/>
</dbReference>
<dbReference type="RefSeq" id="XP_008087261.1">
    <property type="nucleotide sequence ID" value="XM_008089070.1"/>
</dbReference>
<dbReference type="KEGG" id="glz:GLAREA_01854"/>
<dbReference type="GeneID" id="19460912"/>
<dbReference type="EMBL" id="KE145371">
    <property type="protein sequence ID" value="EPE25942.1"/>
    <property type="molecule type" value="Genomic_DNA"/>
</dbReference>
<dbReference type="OrthoDB" id="2744543at2759"/>
<dbReference type="AlphaFoldDB" id="S3CHJ4"/>
<dbReference type="PANTHER" id="PTHR42791">
    <property type="entry name" value="GNAT FAMILY ACETYLTRANSFERASE"/>
    <property type="match status" value="1"/>
</dbReference>
<accession>S3CHJ4</accession>
<dbReference type="InterPro" id="IPR000182">
    <property type="entry name" value="GNAT_dom"/>
</dbReference>
<name>S3CHJ4_GLAL2</name>
<dbReference type="HOGENOM" id="CLU_060131_0_0_1"/>